<comment type="caution">
    <text evidence="1">The sequence shown here is derived from an EMBL/GenBank/DDBJ whole genome shotgun (WGS) entry which is preliminary data.</text>
</comment>
<evidence type="ECO:0000313" key="2">
    <source>
        <dbReference type="Proteomes" id="UP000241769"/>
    </source>
</evidence>
<gene>
    <name evidence="1" type="ORF">PROFUN_08765</name>
</gene>
<dbReference type="Proteomes" id="UP000241769">
    <property type="component" value="Unassembled WGS sequence"/>
</dbReference>
<keyword evidence="2" id="KW-1185">Reference proteome</keyword>
<name>A0A2P6MVM8_9EUKA</name>
<dbReference type="AlphaFoldDB" id="A0A2P6MVM8"/>
<protein>
    <recommendedName>
        <fullName evidence="3">HNH nuclease domain-containing protein</fullName>
    </recommendedName>
</protein>
<proteinExistence type="predicted"/>
<sequence length="492" mass="56000">MSDMQDCTKLNKNADVVYLLKEENEEDRALFANVDVGVRSPPCGSFLNQHTRLSNLPPVGVALGCFAENFVLEYKRYLSVTAHVFGPYRTISSVFVSSASTVFGPVLSIARSKKTLQANSRGNNTPDPTSCPYHVADRQLNCPKVTTRPSRTLGFLISDMSNHRHFERYLWYPSLRREAPRIVKSLERLTLAKLLTVLCISSRDLLPSRPPQLFLLKQQTCKRLHIFYIQFLGNYILKRFDAISPGTRVCSKWCAGSHLSDPARGNILAGQPRPASAPYVKAMHILSHSESKDASFFGISSINDCHNGIFACSSLEKPIEDRAICFIYDPFRQQYHCMVLDPTLKDPARPVQVAPSSYTFERLNGKVVFQNSHPYRRLIGWHARAAYRNALKNNWITQTEYDLFIDYYDRTIEKKQEYTNLIAQKNKHLFLFLRILVFSQWSDDALSHSGANDDVWLKKLHHFFSDKAIDISAVMAVLYQANYPTTPYPGLA</sequence>
<dbReference type="EMBL" id="MDYQ01000362">
    <property type="protein sequence ID" value="PRP75771.1"/>
    <property type="molecule type" value="Genomic_DNA"/>
</dbReference>
<reference evidence="1 2" key="1">
    <citation type="journal article" date="2018" name="Genome Biol. Evol.">
        <title>Multiple Roots of Fruiting Body Formation in Amoebozoa.</title>
        <authorList>
            <person name="Hillmann F."/>
            <person name="Forbes G."/>
            <person name="Novohradska S."/>
            <person name="Ferling I."/>
            <person name="Riege K."/>
            <person name="Groth M."/>
            <person name="Westermann M."/>
            <person name="Marz M."/>
            <person name="Spaller T."/>
            <person name="Winckler T."/>
            <person name="Schaap P."/>
            <person name="Glockner G."/>
        </authorList>
    </citation>
    <scope>NUCLEOTIDE SEQUENCE [LARGE SCALE GENOMIC DNA]</scope>
    <source>
        <strain evidence="1 2">Jena</strain>
    </source>
</reference>
<dbReference type="InParanoid" id="A0A2P6MVM8"/>
<organism evidence="1 2">
    <name type="scientific">Planoprotostelium fungivorum</name>
    <dbReference type="NCBI Taxonomy" id="1890364"/>
    <lineage>
        <taxon>Eukaryota</taxon>
        <taxon>Amoebozoa</taxon>
        <taxon>Evosea</taxon>
        <taxon>Variosea</taxon>
        <taxon>Cavosteliida</taxon>
        <taxon>Cavosteliaceae</taxon>
        <taxon>Planoprotostelium</taxon>
    </lineage>
</organism>
<accession>A0A2P6MVM8</accession>
<evidence type="ECO:0008006" key="3">
    <source>
        <dbReference type="Google" id="ProtNLM"/>
    </source>
</evidence>
<evidence type="ECO:0000313" key="1">
    <source>
        <dbReference type="EMBL" id="PRP75771.1"/>
    </source>
</evidence>